<dbReference type="InterPro" id="IPR000073">
    <property type="entry name" value="AB_hydrolase_1"/>
</dbReference>
<dbReference type="Proteomes" id="UP000184440">
    <property type="component" value="Unassembled WGS sequence"/>
</dbReference>
<dbReference type="GO" id="GO:0003824">
    <property type="term" value="F:catalytic activity"/>
    <property type="evidence" value="ECO:0007669"/>
    <property type="project" value="UniProtKB-ARBA"/>
</dbReference>
<proteinExistence type="predicted"/>
<name>A0A1M7QPP8_9ACTN</name>
<organism evidence="3 4">
    <name type="scientific">Cryptosporangium aurantiacum</name>
    <dbReference type="NCBI Taxonomy" id="134849"/>
    <lineage>
        <taxon>Bacteria</taxon>
        <taxon>Bacillati</taxon>
        <taxon>Actinomycetota</taxon>
        <taxon>Actinomycetes</taxon>
        <taxon>Cryptosporangiales</taxon>
        <taxon>Cryptosporangiaceae</taxon>
        <taxon>Cryptosporangium</taxon>
    </lineage>
</organism>
<feature type="compositionally biased region" description="Pro residues" evidence="1">
    <location>
        <begin position="31"/>
        <end position="40"/>
    </location>
</feature>
<evidence type="ECO:0000313" key="3">
    <source>
        <dbReference type="EMBL" id="SHN33141.1"/>
    </source>
</evidence>
<dbReference type="InterPro" id="IPR029058">
    <property type="entry name" value="AB_hydrolase_fold"/>
</dbReference>
<dbReference type="SUPFAM" id="SSF53474">
    <property type="entry name" value="alpha/beta-Hydrolases"/>
    <property type="match status" value="1"/>
</dbReference>
<dbReference type="PANTHER" id="PTHR46438:SF11">
    <property type="entry name" value="LIPASE-RELATED"/>
    <property type="match status" value="1"/>
</dbReference>
<dbReference type="EMBL" id="FRCS01000005">
    <property type="protein sequence ID" value="SHN33141.1"/>
    <property type="molecule type" value="Genomic_DNA"/>
</dbReference>
<gene>
    <name evidence="3" type="ORF">SAMN05443668_105119</name>
</gene>
<accession>A0A1M7QPP8</accession>
<dbReference type="PANTHER" id="PTHR46438">
    <property type="entry name" value="ALPHA/BETA-HYDROLASES SUPERFAMILY PROTEIN"/>
    <property type="match status" value="1"/>
</dbReference>
<dbReference type="AlphaFoldDB" id="A0A1M7QPP8"/>
<dbReference type="Gene3D" id="3.40.50.1820">
    <property type="entry name" value="alpha/beta hydrolase"/>
    <property type="match status" value="1"/>
</dbReference>
<reference evidence="3 4" key="1">
    <citation type="submission" date="2016-11" db="EMBL/GenBank/DDBJ databases">
        <authorList>
            <person name="Jaros S."/>
            <person name="Januszkiewicz K."/>
            <person name="Wedrychowicz H."/>
        </authorList>
    </citation>
    <scope>NUCLEOTIDE SEQUENCE [LARGE SCALE GENOMIC DNA]</scope>
    <source>
        <strain evidence="3 4">DSM 46144</strain>
    </source>
</reference>
<protein>
    <submittedName>
        <fullName evidence="3">Pimeloyl-ACP methyl ester carboxylesterase</fullName>
    </submittedName>
</protein>
<keyword evidence="4" id="KW-1185">Reference proteome</keyword>
<dbReference type="STRING" id="134849.SAMN05443668_105119"/>
<evidence type="ECO:0000256" key="1">
    <source>
        <dbReference type="SAM" id="MobiDB-lite"/>
    </source>
</evidence>
<feature type="domain" description="AB hydrolase-1" evidence="2">
    <location>
        <begin position="71"/>
        <end position="319"/>
    </location>
</feature>
<evidence type="ECO:0000313" key="4">
    <source>
        <dbReference type="Proteomes" id="UP000184440"/>
    </source>
</evidence>
<evidence type="ECO:0000259" key="2">
    <source>
        <dbReference type="Pfam" id="PF00561"/>
    </source>
</evidence>
<feature type="region of interest" description="Disordered" evidence="1">
    <location>
        <begin position="1"/>
        <end position="40"/>
    </location>
</feature>
<dbReference type="Pfam" id="PF00561">
    <property type="entry name" value="Abhydrolase_1"/>
    <property type="match status" value="1"/>
</dbReference>
<sequence>MPDPQNAAELAGKLERVTPARLAPDSVLRPTPDPLVPPWPGRTVEVDWPGGAIEIHVRETPATAPDAEPALYVHGLGGSGQNWTDLADLLSDRLDGQAIDLPGFGRSGPALPGGYTQQSYAELVIRWIEVSGRGPVHLFGNSLGGAVVIRAAALRPDLVRTLTLISPAMPVYRPRPTHRHMLPVLVVPRVERVVERILRAATPHQMAQGMIDVCFADPSAVAPQRWEEAIAEAEHRLAVPWGAAAYVASLRGLVASYLVPPGRSLWRLAGQIQAPTLVIWGHKDRMVDVKLASRTAKAIPNSRLLVLRGVGHTAQLESPRIVARAVLPLIEAGNRSVVA</sequence>